<keyword evidence="3" id="KW-1185">Reference proteome</keyword>
<dbReference type="EMBL" id="AVOT02039355">
    <property type="protein sequence ID" value="MBW0534399.1"/>
    <property type="molecule type" value="Genomic_DNA"/>
</dbReference>
<evidence type="ECO:0000313" key="3">
    <source>
        <dbReference type="Proteomes" id="UP000765509"/>
    </source>
</evidence>
<dbReference type="Proteomes" id="UP000765509">
    <property type="component" value="Unassembled WGS sequence"/>
</dbReference>
<reference evidence="2" key="1">
    <citation type="submission" date="2021-03" db="EMBL/GenBank/DDBJ databases">
        <title>Draft genome sequence of rust myrtle Austropuccinia psidii MF-1, a brazilian biotype.</title>
        <authorList>
            <person name="Quecine M.C."/>
            <person name="Pachon D.M.R."/>
            <person name="Bonatelli M.L."/>
            <person name="Correr F.H."/>
            <person name="Franceschini L.M."/>
            <person name="Leite T.F."/>
            <person name="Margarido G.R.A."/>
            <person name="Almeida C.A."/>
            <person name="Ferrarezi J.A."/>
            <person name="Labate C.A."/>
        </authorList>
    </citation>
    <scope>NUCLEOTIDE SEQUENCE</scope>
    <source>
        <strain evidence="2">MF-1</strain>
    </source>
</reference>
<gene>
    <name evidence="2" type="ORF">O181_074114</name>
</gene>
<evidence type="ECO:0000256" key="1">
    <source>
        <dbReference type="SAM" id="MobiDB-lite"/>
    </source>
</evidence>
<accession>A0A9Q3ID54</accession>
<comment type="caution">
    <text evidence="2">The sequence shown here is derived from an EMBL/GenBank/DDBJ whole genome shotgun (WGS) entry which is preliminary data.</text>
</comment>
<organism evidence="2 3">
    <name type="scientific">Austropuccinia psidii MF-1</name>
    <dbReference type="NCBI Taxonomy" id="1389203"/>
    <lineage>
        <taxon>Eukaryota</taxon>
        <taxon>Fungi</taxon>
        <taxon>Dikarya</taxon>
        <taxon>Basidiomycota</taxon>
        <taxon>Pucciniomycotina</taxon>
        <taxon>Pucciniomycetes</taxon>
        <taxon>Pucciniales</taxon>
        <taxon>Sphaerophragmiaceae</taxon>
        <taxon>Austropuccinia</taxon>
    </lineage>
</organism>
<feature type="compositionally biased region" description="Polar residues" evidence="1">
    <location>
        <begin position="17"/>
        <end position="37"/>
    </location>
</feature>
<sequence length="122" mass="13913">MKVYAYVPHYQKAPKDVSSQLSNGKIHSTSRKYQQQPKKSTALVYEVKKLHLTEEALIKKAFSGPNEAQAWKEEMDQEFSSLTLKKTASLVPPPNSDKVICGIWGLVKNKNEFGKVQKYKDR</sequence>
<protein>
    <submittedName>
        <fullName evidence="2">Uncharacterized protein</fullName>
    </submittedName>
</protein>
<evidence type="ECO:0000313" key="2">
    <source>
        <dbReference type="EMBL" id="MBW0534399.1"/>
    </source>
</evidence>
<name>A0A9Q3ID54_9BASI</name>
<proteinExistence type="predicted"/>
<dbReference type="AlphaFoldDB" id="A0A9Q3ID54"/>
<feature type="region of interest" description="Disordered" evidence="1">
    <location>
        <begin position="14"/>
        <end position="37"/>
    </location>
</feature>